<evidence type="ECO:0000313" key="3">
    <source>
        <dbReference type="Proteomes" id="UP001175271"/>
    </source>
</evidence>
<dbReference type="EMBL" id="JAUCMV010000002">
    <property type="protein sequence ID" value="KAK0415461.1"/>
    <property type="molecule type" value="Genomic_DNA"/>
</dbReference>
<organism evidence="2 3">
    <name type="scientific">Steinernema hermaphroditum</name>
    <dbReference type="NCBI Taxonomy" id="289476"/>
    <lineage>
        <taxon>Eukaryota</taxon>
        <taxon>Metazoa</taxon>
        <taxon>Ecdysozoa</taxon>
        <taxon>Nematoda</taxon>
        <taxon>Chromadorea</taxon>
        <taxon>Rhabditida</taxon>
        <taxon>Tylenchina</taxon>
        <taxon>Panagrolaimomorpha</taxon>
        <taxon>Strongyloidoidea</taxon>
        <taxon>Steinernematidae</taxon>
        <taxon>Steinernema</taxon>
    </lineage>
</organism>
<comment type="caution">
    <text evidence="2">The sequence shown here is derived from an EMBL/GenBank/DDBJ whole genome shotgun (WGS) entry which is preliminary data.</text>
</comment>
<keyword evidence="1" id="KW-0732">Signal</keyword>
<name>A0AA39I0C4_9BILA</name>
<proteinExistence type="predicted"/>
<feature type="chain" id="PRO_5041367051" evidence="1">
    <location>
        <begin position="20"/>
        <end position="493"/>
    </location>
</feature>
<protein>
    <submittedName>
        <fullName evidence="2">Uncharacterized protein</fullName>
    </submittedName>
</protein>
<sequence>MFRMGLALVVYECAMRLFALYRCLFDHSGDRVENTRKRKHSYTDICSGQSGPTKKPSPGITTTALKSILKPQRRKSVKFASYVQVIDREEVVAMWNRRNRPRFSTSRRADDFPVTDSERLDALLSIVRGNEQSCLDGFMTSDFGKLEEILWQCTDHSLLKPRCVELIKAMIYVLDFHPKGLKYRKYFNRLAARPGFPLIMVMEEILDDRDIRHRFRYSGARVLINVNRTNRAFYEGHVSEIVFKSVARCDLAASNKNRHFVAICLDLLQVKMMFMEDDRRQRVMALGYVDYLYTQLPYVKDKKLKFVFYHCFAVVQDFEALLLGDHRVASFYNLVVEVGRYIRCGILHTRSSKLDSFLEILLFQRYPNRFQEFCEAGLFYGLLKSFNKREEIFAHTCNIMLKCAWQNNYVIKYFVSINFIEVLEEALDKNPNCAKQQSVRYLIQWLSNASTSRNNYFHNNFAHHLRMVPWRAPDCDEVGMKVVNNCVNVVINV</sequence>
<feature type="signal peptide" evidence="1">
    <location>
        <begin position="1"/>
        <end position="19"/>
    </location>
</feature>
<keyword evidence="3" id="KW-1185">Reference proteome</keyword>
<dbReference type="AlphaFoldDB" id="A0AA39I0C4"/>
<accession>A0AA39I0C4</accession>
<gene>
    <name evidence="2" type="ORF">QR680_011953</name>
</gene>
<evidence type="ECO:0000313" key="2">
    <source>
        <dbReference type="EMBL" id="KAK0415461.1"/>
    </source>
</evidence>
<dbReference type="Proteomes" id="UP001175271">
    <property type="component" value="Unassembled WGS sequence"/>
</dbReference>
<evidence type="ECO:0000256" key="1">
    <source>
        <dbReference type="SAM" id="SignalP"/>
    </source>
</evidence>
<reference evidence="2" key="1">
    <citation type="submission" date="2023-06" db="EMBL/GenBank/DDBJ databases">
        <title>Genomic analysis of the entomopathogenic nematode Steinernema hermaphroditum.</title>
        <authorList>
            <person name="Schwarz E.M."/>
            <person name="Heppert J.K."/>
            <person name="Baniya A."/>
            <person name="Schwartz H.T."/>
            <person name="Tan C.-H."/>
            <person name="Antoshechkin I."/>
            <person name="Sternberg P.W."/>
            <person name="Goodrich-Blair H."/>
            <person name="Dillman A.R."/>
        </authorList>
    </citation>
    <scope>NUCLEOTIDE SEQUENCE</scope>
    <source>
        <strain evidence="2">PS9179</strain>
        <tissue evidence="2">Whole animal</tissue>
    </source>
</reference>